<name>A0ACB7TKC0_HYAAI</name>
<reference evidence="1" key="1">
    <citation type="submission" date="2020-05" db="EMBL/GenBank/DDBJ databases">
        <title>Large-scale comparative analyses of tick genomes elucidate their genetic diversity and vector capacities.</title>
        <authorList>
            <person name="Jia N."/>
            <person name="Wang J."/>
            <person name="Shi W."/>
            <person name="Du L."/>
            <person name="Sun Y."/>
            <person name="Zhan W."/>
            <person name="Jiang J."/>
            <person name="Wang Q."/>
            <person name="Zhang B."/>
            <person name="Ji P."/>
            <person name="Sakyi L.B."/>
            <person name="Cui X."/>
            <person name="Yuan T."/>
            <person name="Jiang B."/>
            <person name="Yang W."/>
            <person name="Lam T.T.-Y."/>
            <person name="Chang Q."/>
            <person name="Ding S."/>
            <person name="Wang X."/>
            <person name="Zhu J."/>
            <person name="Ruan X."/>
            <person name="Zhao L."/>
            <person name="Wei J."/>
            <person name="Que T."/>
            <person name="Du C."/>
            <person name="Cheng J."/>
            <person name="Dai P."/>
            <person name="Han X."/>
            <person name="Huang E."/>
            <person name="Gao Y."/>
            <person name="Liu J."/>
            <person name="Shao H."/>
            <person name="Ye R."/>
            <person name="Li L."/>
            <person name="Wei W."/>
            <person name="Wang X."/>
            <person name="Wang C."/>
            <person name="Yang T."/>
            <person name="Huo Q."/>
            <person name="Li W."/>
            <person name="Guo W."/>
            <person name="Chen H."/>
            <person name="Zhou L."/>
            <person name="Ni X."/>
            <person name="Tian J."/>
            <person name="Zhou Y."/>
            <person name="Sheng Y."/>
            <person name="Liu T."/>
            <person name="Pan Y."/>
            <person name="Xia L."/>
            <person name="Li J."/>
            <person name="Zhao F."/>
            <person name="Cao W."/>
        </authorList>
    </citation>
    <scope>NUCLEOTIDE SEQUENCE</scope>
    <source>
        <strain evidence="1">Hyas-2018</strain>
    </source>
</reference>
<comment type="caution">
    <text evidence="1">The sequence shown here is derived from an EMBL/GenBank/DDBJ whole genome shotgun (WGS) entry which is preliminary data.</text>
</comment>
<organism evidence="1 2">
    <name type="scientific">Hyalomma asiaticum</name>
    <name type="common">Tick</name>
    <dbReference type="NCBI Taxonomy" id="266040"/>
    <lineage>
        <taxon>Eukaryota</taxon>
        <taxon>Metazoa</taxon>
        <taxon>Ecdysozoa</taxon>
        <taxon>Arthropoda</taxon>
        <taxon>Chelicerata</taxon>
        <taxon>Arachnida</taxon>
        <taxon>Acari</taxon>
        <taxon>Parasitiformes</taxon>
        <taxon>Ixodida</taxon>
        <taxon>Ixodoidea</taxon>
        <taxon>Ixodidae</taxon>
        <taxon>Hyalomminae</taxon>
        <taxon>Hyalomma</taxon>
    </lineage>
</organism>
<protein>
    <submittedName>
        <fullName evidence="1">Uncharacterized protein</fullName>
    </submittedName>
</protein>
<dbReference type="Proteomes" id="UP000821845">
    <property type="component" value="Chromosome 1"/>
</dbReference>
<sequence length="141" mass="15379">MRAVSSSPEETRRPTVAAALWARQRRVSHTALTQRTAAVRVQISREKRYRGRTGAPVERKAGNEGIWGDDVGVKVFKCSPSCPPGWDSRCESIAIEWSAGNIGDGEQFGAPPMAQYRTPRGGKNECGSAGDTGRLVPKLRR</sequence>
<proteinExistence type="predicted"/>
<gene>
    <name evidence="1" type="ORF">HPB50_018476</name>
</gene>
<evidence type="ECO:0000313" key="1">
    <source>
        <dbReference type="EMBL" id="KAH6947350.1"/>
    </source>
</evidence>
<keyword evidence="2" id="KW-1185">Reference proteome</keyword>
<dbReference type="EMBL" id="CM023481">
    <property type="protein sequence ID" value="KAH6947350.1"/>
    <property type="molecule type" value="Genomic_DNA"/>
</dbReference>
<accession>A0ACB7TKC0</accession>
<evidence type="ECO:0000313" key="2">
    <source>
        <dbReference type="Proteomes" id="UP000821845"/>
    </source>
</evidence>